<keyword evidence="3" id="KW-1185">Reference proteome</keyword>
<proteinExistence type="predicted"/>
<evidence type="ECO:0000256" key="1">
    <source>
        <dbReference type="SAM" id="Phobius"/>
    </source>
</evidence>
<dbReference type="EMBL" id="CP036262">
    <property type="protein sequence ID" value="QDS96161.1"/>
    <property type="molecule type" value="Genomic_DNA"/>
</dbReference>
<sequence length="57" mass="5929">MSEQNYRTIGAISGLVLGMVAMRVLGFGGMIPGAVFGAGGAVLGAMAAERVFRRTRR</sequence>
<dbReference type="Proteomes" id="UP000320672">
    <property type="component" value="Chromosome"/>
</dbReference>
<evidence type="ECO:0000313" key="2">
    <source>
        <dbReference type="EMBL" id="QDS96161.1"/>
    </source>
</evidence>
<dbReference type="KEGG" id="rml:FF011L_49690"/>
<reference evidence="2 3" key="1">
    <citation type="submission" date="2019-02" db="EMBL/GenBank/DDBJ databases">
        <title>Deep-cultivation of Planctomycetes and their phenomic and genomic characterization uncovers novel biology.</title>
        <authorList>
            <person name="Wiegand S."/>
            <person name="Jogler M."/>
            <person name="Boedeker C."/>
            <person name="Pinto D."/>
            <person name="Vollmers J."/>
            <person name="Rivas-Marin E."/>
            <person name="Kohn T."/>
            <person name="Peeters S.H."/>
            <person name="Heuer A."/>
            <person name="Rast P."/>
            <person name="Oberbeckmann S."/>
            <person name="Bunk B."/>
            <person name="Jeske O."/>
            <person name="Meyerdierks A."/>
            <person name="Storesund J.E."/>
            <person name="Kallscheuer N."/>
            <person name="Luecker S."/>
            <person name="Lage O.M."/>
            <person name="Pohl T."/>
            <person name="Merkel B.J."/>
            <person name="Hornburger P."/>
            <person name="Mueller R.-W."/>
            <person name="Bruemmer F."/>
            <person name="Labrenz M."/>
            <person name="Spormann A.M."/>
            <person name="Op den Camp H."/>
            <person name="Overmann J."/>
            <person name="Amann R."/>
            <person name="Jetten M.S.M."/>
            <person name="Mascher T."/>
            <person name="Medema M.H."/>
            <person name="Devos D.P."/>
            <person name="Kaster A.-K."/>
            <person name="Ovreas L."/>
            <person name="Rohde M."/>
            <person name="Galperin M.Y."/>
            <person name="Jogler C."/>
        </authorList>
    </citation>
    <scope>NUCLEOTIDE SEQUENCE [LARGE SCALE GENOMIC DNA]</scope>
    <source>
        <strain evidence="2 3">FF011L</strain>
    </source>
</reference>
<feature type="transmembrane region" description="Helical" evidence="1">
    <location>
        <begin position="31"/>
        <end position="52"/>
    </location>
</feature>
<gene>
    <name evidence="2" type="ORF">FF011L_49690</name>
</gene>
<evidence type="ECO:0000313" key="3">
    <source>
        <dbReference type="Proteomes" id="UP000320672"/>
    </source>
</evidence>
<feature type="transmembrane region" description="Helical" evidence="1">
    <location>
        <begin position="7"/>
        <end position="25"/>
    </location>
</feature>
<keyword evidence="1" id="KW-0812">Transmembrane</keyword>
<keyword evidence="1" id="KW-1133">Transmembrane helix</keyword>
<dbReference type="AlphaFoldDB" id="A0A517MMR1"/>
<dbReference type="RefSeq" id="WP_218932836.1">
    <property type="nucleotide sequence ID" value="NZ_CP036262.1"/>
</dbReference>
<accession>A0A517MMR1</accession>
<protein>
    <submittedName>
        <fullName evidence="2">Uncharacterized protein</fullName>
    </submittedName>
</protein>
<keyword evidence="1" id="KW-0472">Membrane</keyword>
<name>A0A517MMR1_9BACT</name>
<organism evidence="2 3">
    <name type="scientific">Roseimaritima multifibrata</name>
    <dbReference type="NCBI Taxonomy" id="1930274"/>
    <lineage>
        <taxon>Bacteria</taxon>
        <taxon>Pseudomonadati</taxon>
        <taxon>Planctomycetota</taxon>
        <taxon>Planctomycetia</taxon>
        <taxon>Pirellulales</taxon>
        <taxon>Pirellulaceae</taxon>
        <taxon>Roseimaritima</taxon>
    </lineage>
</organism>